<evidence type="ECO:0000256" key="2">
    <source>
        <dbReference type="SAM" id="MobiDB-lite"/>
    </source>
</evidence>
<keyword evidence="1" id="KW-0175">Coiled coil</keyword>
<sequence length="577" mass="65245">MGRSTSSKASKDNDGGEKISITEQVRLYGIYIEEQKVALEDARKLIEKLQRDFNQLRVERDIIQQEAFASTEFYEHDIKQKKELIQELETKLENKENENVSIKKQWQDELAATLTAAKMEKAELINHIGKIEKELYTLQHFSEKKAQLEAKLAAADAENVQLVEKHGNELAELERKYIEQGINMKKDFEKSLDEIHRKLNSEIEDRVGQRVRDILAEVRDLWQNERLGNEIRMHVEITGNLQREIDIIQADAAGVTRDIDLLREADGLHMRRSSTQARVIAESNLRLVRLEQSIGNVVRQYGSERRALEDEHLKSIADFQLEKQARETSHRSRVSHKSFCLISQTMRRILQTKAKELRRVRQLAQQVLRERGEVESFLIESLHTVVEEIKKSKKQQTPPILTKAMLRACSEQKKPDASSKPATSSSPPSPSSQKSSSARSAQSAKSAQSTQSAKSAHSVDFAAPPAAGASAASKPNRAVNKLVKSKSQLEGETQLDVMGQMEEVPVRLEAAVDVSQLSWGDKEKVLRYLFAKINSAHQIPGSVVMSQARYPELFDDDDDAEEQHLFGSVSDAGRVLV</sequence>
<dbReference type="KEGG" id="smo:SELMODRAFT_413484"/>
<dbReference type="Gramene" id="EFJ26069">
    <property type="protein sequence ID" value="EFJ26069"/>
    <property type="gene ID" value="SELMODRAFT_413484"/>
</dbReference>
<dbReference type="PANTHER" id="PTHR14845:SF0">
    <property type="entry name" value="DUF4515 DOMAIN-CONTAINING PROTEIN"/>
    <property type="match status" value="1"/>
</dbReference>
<name>D8RPM2_SELML</name>
<evidence type="ECO:0000256" key="1">
    <source>
        <dbReference type="SAM" id="Coils"/>
    </source>
</evidence>
<organism evidence="4">
    <name type="scientific">Selaginella moellendorffii</name>
    <name type="common">Spikemoss</name>
    <dbReference type="NCBI Taxonomy" id="88036"/>
    <lineage>
        <taxon>Eukaryota</taxon>
        <taxon>Viridiplantae</taxon>
        <taxon>Streptophyta</taxon>
        <taxon>Embryophyta</taxon>
        <taxon>Tracheophyta</taxon>
        <taxon>Lycopodiopsida</taxon>
        <taxon>Selaginellales</taxon>
        <taxon>Selaginellaceae</taxon>
        <taxon>Selaginella</taxon>
    </lineage>
</organism>
<proteinExistence type="predicted"/>
<gene>
    <name evidence="3" type="ORF">SELMODRAFT_413484</name>
</gene>
<feature type="compositionally biased region" description="Low complexity" evidence="2">
    <location>
        <begin position="418"/>
        <end position="459"/>
    </location>
</feature>
<dbReference type="InParanoid" id="D8RPM2"/>
<dbReference type="AlphaFoldDB" id="D8RPM2"/>
<dbReference type="HOGENOM" id="CLU_033201_0_0_1"/>
<evidence type="ECO:0000313" key="3">
    <source>
        <dbReference type="EMBL" id="EFJ26069.1"/>
    </source>
</evidence>
<protein>
    <submittedName>
        <fullName evidence="3">Uncharacterized protein</fullName>
    </submittedName>
</protein>
<dbReference type="OMA" id="TASECDQ"/>
<accession>D8RPM2</accession>
<dbReference type="Proteomes" id="UP000001514">
    <property type="component" value="Unassembled WGS sequence"/>
</dbReference>
<feature type="coiled-coil region" evidence="1">
    <location>
        <begin position="32"/>
        <end position="165"/>
    </location>
</feature>
<feature type="region of interest" description="Disordered" evidence="2">
    <location>
        <begin position="409"/>
        <end position="459"/>
    </location>
</feature>
<dbReference type="eggNOG" id="ENOG502QRCW">
    <property type="taxonomic scope" value="Eukaryota"/>
</dbReference>
<evidence type="ECO:0000313" key="4">
    <source>
        <dbReference type="Proteomes" id="UP000001514"/>
    </source>
</evidence>
<dbReference type="PANTHER" id="PTHR14845">
    <property type="entry name" value="COILED-COIL DOMAIN-CONTAINING 166"/>
    <property type="match status" value="1"/>
</dbReference>
<dbReference type="EMBL" id="GL377585">
    <property type="protein sequence ID" value="EFJ26069.1"/>
    <property type="molecule type" value="Genomic_DNA"/>
</dbReference>
<keyword evidence="4" id="KW-1185">Reference proteome</keyword>
<reference evidence="3 4" key="1">
    <citation type="journal article" date="2011" name="Science">
        <title>The Selaginella genome identifies genetic changes associated with the evolution of vascular plants.</title>
        <authorList>
            <person name="Banks J.A."/>
            <person name="Nishiyama T."/>
            <person name="Hasebe M."/>
            <person name="Bowman J.L."/>
            <person name="Gribskov M."/>
            <person name="dePamphilis C."/>
            <person name="Albert V.A."/>
            <person name="Aono N."/>
            <person name="Aoyama T."/>
            <person name="Ambrose B.A."/>
            <person name="Ashton N.W."/>
            <person name="Axtell M.J."/>
            <person name="Barker E."/>
            <person name="Barker M.S."/>
            <person name="Bennetzen J.L."/>
            <person name="Bonawitz N.D."/>
            <person name="Chapple C."/>
            <person name="Cheng C."/>
            <person name="Correa L.G."/>
            <person name="Dacre M."/>
            <person name="DeBarry J."/>
            <person name="Dreyer I."/>
            <person name="Elias M."/>
            <person name="Engstrom E.M."/>
            <person name="Estelle M."/>
            <person name="Feng L."/>
            <person name="Finet C."/>
            <person name="Floyd S.K."/>
            <person name="Frommer W.B."/>
            <person name="Fujita T."/>
            <person name="Gramzow L."/>
            <person name="Gutensohn M."/>
            <person name="Harholt J."/>
            <person name="Hattori M."/>
            <person name="Heyl A."/>
            <person name="Hirai T."/>
            <person name="Hiwatashi Y."/>
            <person name="Ishikawa M."/>
            <person name="Iwata M."/>
            <person name="Karol K.G."/>
            <person name="Koehler B."/>
            <person name="Kolukisaoglu U."/>
            <person name="Kubo M."/>
            <person name="Kurata T."/>
            <person name="Lalonde S."/>
            <person name="Li K."/>
            <person name="Li Y."/>
            <person name="Litt A."/>
            <person name="Lyons E."/>
            <person name="Manning G."/>
            <person name="Maruyama T."/>
            <person name="Michael T.P."/>
            <person name="Mikami K."/>
            <person name="Miyazaki S."/>
            <person name="Morinaga S."/>
            <person name="Murata T."/>
            <person name="Mueller-Roeber B."/>
            <person name="Nelson D.R."/>
            <person name="Obara M."/>
            <person name="Oguri Y."/>
            <person name="Olmstead R.G."/>
            <person name="Onodera N."/>
            <person name="Petersen B.L."/>
            <person name="Pils B."/>
            <person name="Prigge M."/>
            <person name="Rensing S.A."/>
            <person name="Riano-Pachon D.M."/>
            <person name="Roberts A.W."/>
            <person name="Sato Y."/>
            <person name="Scheller H.V."/>
            <person name="Schulz B."/>
            <person name="Schulz C."/>
            <person name="Shakirov E.V."/>
            <person name="Shibagaki N."/>
            <person name="Shinohara N."/>
            <person name="Shippen D.E."/>
            <person name="Soerensen I."/>
            <person name="Sotooka R."/>
            <person name="Sugimoto N."/>
            <person name="Sugita M."/>
            <person name="Sumikawa N."/>
            <person name="Tanurdzic M."/>
            <person name="Theissen G."/>
            <person name="Ulvskov P."/>
            <person name="Wakazuki S."/>
            <person name="Weng J.K."/>
            <person name="Willats W.W."/>
            <person name="Wipf D."/>
            <person name="Wolf P.G."/>
            <person name="Yang L."/>
            <person name="Zimmer A.D."/>
            <person name="Zhu Q."/>
            <person name="Mitros T."/>
            <person name="Hellsten U."/>
            <person name="Loque D."/>
            <person name="Otillar R."/>
            <person name="Salamov A."/>
            <person name="Schmutz J."/>
            <person name="Shapiro H."/>
            <person name="Lindquist E."/>
            <person name="Lucas S."/>
            <person name="Rokhsar D."/>
            <person name="Grigoriev I.V."/>
        </authorList>
    </citation>
    <scope>NUCLEOTIDE SEQUENCE [LARGE SCALE GENOMIC DNA]</scope>
</reference>